<dbReference type="InterPro" id="IPR000462">
    <property type="entry name" value="CDP-OH_P_trans"/>
</dbReference>
<dbReference type="Gene3D" id="1.20.120.1760">
    <property type="match status" value="1"/>
</dbReference>
<feature type="transmembrane region" description="Helical" evidence="6">
    <location>
        <begin position="337"/>
        <end position="358"/>
    </location>
</feature>
<protein>
    <recommendedName>
        <fullName evidence="9">Ethanolaminephosphotransferase 1</fullName>
    </recommendedName>
</protein>
<gene>
    <name evidence="7" type="ORF">CVLEPA_LOCUS31428</name>
</gene>
<feature type="transmembrane region" description="Helical" evidence="6">
    <location>
        <begin position="248"/>
        <end position="271"/>
    </location>
</feature>
<reference evidence="7 8" key="1">
    <citation type="submission" date="2024-02" db="EMBL/GenBank/DDBJ databases">
        <authorList>
            <person name="Daric V."/>
            <person name="Darras S."/>
        </authorList>
    </citation>
    <scope>NUCLEOTIDE SEQUENCE [LARGE SCALE GENOMIC DNA]</scope>
</reference>
<keyword evidence="3 5" id="KW-0808">Transferase</keyword>
<dbReference type="PANTHER" id="PTHR10414">
    <property type="entry name" value="ETHANOLAMINEPHOSPHOTRANSFERASE"/>
    <property type="match status" value="1"/>
</dbReference>
<dbReference type="PROSITE" id="PS00379">
    <property type="entry name" value="CDP_ALCOHOL_P_TRANSF"/>
    <property type="match status" value="1"/>
</dbReference>
<dbReference type="Pfam" id="PF01066">
    <property type="entry name" value="CDP-OH_P_transf"/>
    <property type="match status" value="1"/>
</dbReference>
<dbReference type="PIRSF" id="PIRSF015665">
    <property type="entry name" value="CHOPT"/>
    <property type="match status" value="1"/>
</dbReference>
<dbReference type="InterPro" id="IPR048254">
    <property type="entry name" value="CDP_ALCOHOL_P_TRANSF_CS"/>
</dbReference>
<keyword evidence="6" id="KW-1133">Transmembrane helix</keyword>
<keyword evidence="8" id="KW-1185">Reference proteome</keyword>
<feature type="transmembrane region" description="Helical" evidence="6">
    <location>
        <begin position="79"/>
        <end position="98"/>
    </location>
</feature>
<dbReference type="PANTHER" id="PTHR10414:SF71">
    <property type="entry name" value="FI05338P"/>
    <property type="match status" value="1"/>
</dbReference>
<dbReference type="EMBL" id="CAWYQH010000174">
    <property type="protein sequence ID" value="CAK8697949.1"/>
    <property type="molecule type" value="Genomic_DNA"/>
</dbReference>
<comment type="similarity">
    <text evidence="2 5">Belongs to the CDP-alcohol phosphatidyltransferase class-I family.</text>
</comment>
<feature type="transmembrane region" description="Helical" evidence="6">
    <location>
        <begin position="313"/>
        <end position="331"/>
    </location>
</feature>
<evidence type="ECO:0000256" key="1">
    <source>
        <dbReference type="ARBA" id="ARBA00004370"/>
    </source>
</evidence>
<evidence type="ECO:0000313" key="8">
    <source>
        <dbReference type="Proteomes" id="UP001642483"/>
    </source>
</evidence>
<evidence type="ECO:0000256" key="2">
    <source>
        <dbReference type="ARBA" id="ARBA00010441"/>
    </source>
</evidence>
<dbReference type="InterPro" id="IPR043130">
    <property type="entry name" value="CDP-OH_PTrfase_TM_dom"/>
</dbReference>
<evidence type="ECO:0008006" key="9">
    <source>
        <dbReference type="Google" id="ProtNLM"/>
    </source>
</evidence>
<keyword evidence="6" id="KW-0812">Transmembrane</keyword>
<feature type="transmembrane region" description="Helical" evidence="6">
    <location>
        <begin position="205"/>
        <end position="227"/>
    </location>
</feature>
<sequence>MYISEEQLKGFDSYKYSCVDTSPLANYVMHPFWNQFVKVFPKWLAPNVMTILGFLLLVVQMFVFIWYDPVFAAAPDKFLIPHWVWYFSVVAQFFSHTLDGCDGKQARRTGSSSPLGELFDHGLDSWSVSLFVFNAYSAFGRHAYPVDKMYGVYASTMLGFMISHWEKYNTGILFLPWSYDLSQMALLFVYLIISIFGLEVMQSNIFGMSIAFWFGTLVYVSTFFLTLPQSLYNVFIAYHNGTAKQSSLYEAFIPLFSPFAGFLLFALWVYISPGDILQTNPRLVYFALSVLFSNILCRLIVAQMSGTRCQVLNLFIPISTVCLLLVVTTGSPEVESYILWGLTLVMTVAHIHYGMVVVDKLADHFGIAVFHIRKKTID</sequence>
<accession>A0ABP0H4P5</accession>
<feature type="transmembrane region" description="Helical" evidence="6">
    <location>
        <begin position="48"/>
        <end position="67"/>
    </location>
</feature>
<organism evidence="7 8">
    <name type="scientific">Clavelina lepadiformis</name>
    <name type="common">Light-bulb sea squirt</name>
    <name type="synonym">Ascidia lepadiformis</name>
    <dbReference type="NCBI Taxonomy" id="159417"/>
    <lineage>
        <taxon>Eukaryota</taxon>
        <taxon>Metazoa</taxon>
        <taxon>Chordata</taxon>
        <taxon>Tunicata</taxon>
        <taxon>Ascidiacea</taxon>
        <taxon>Aplousobranchia</taxon>
        <taxon>Clavelinidae</taxon>
        <taxon>Clavelina</taxon>
    </lineage>
</organism>
<proteinExistence type="inferred from homology"/>
<evidence type="ECO:0000256" key="5">
    <source>
        <dbReference type="RuleBase" id="RU003750"/>
    </source>
</evidence>
<name>A0ABP0H4P5_CLALP</name>
<keyword evidence="4 6" id="KW-0472">Membrane</keyword>
<dbReference type="Proteomes" id="UP001642483">
    <property type="component" value="Unassembled WGS sequence"/>
</dbReference>
<dbReference type="InterPro" id="IPR014472">
    <property type="entry name" value="CHOPT"/>
</dbReference>
<comment type="caution">
    <text evidence="7">The sequence shown here is derived from an EMBL/GenBank/DDBJ whole genome shotgun (WGS) entry which is preliminary data.</text>
</comment>
<evidence type="ECO:0000256" key="4">
    <source>
        <dbReference type="ARBA" id="ARBA00023136"/>
    </source>
</evidence>
<comment type="subcellular location">
    <subcellularLocation>
        <location evidence="1">Membrane</location>
    </subcellularLocation>
</comment>
<evidence type="ECO:0000313" key="7">
    <source>
        <dbReference type="EMBL" id="CAK8697949.1"/>
    </source>
</evidence>
<evidence type="ECO:0000256" key="6">
    <source>
        <dbReference type="SAM" id="Phobius"/>
    </source>
</evidence>
<feature type="transmembrane region" description="Helical" evidence="6">
    <location>
        <begin position="171"/>
        <end position="193"/>
    </location>
</feature>
<feature type="transmembrane region" description="Helical" evidence="6">
    <location>
        <begin position="283"/>
        <end position="301"/>
    </location>
</feature>
<evidence type="ECO:0000256" key="3">
    <source>
        <dbReference type="ARBA" id="ARBA00022679"/>
    </source>
</evidence>